<dbReference type="SUPFAM" id="SSF101262">
    <property type="entry name" value="Methenyltetrahydrofolate cyclohydrolase-like"/>
    <property type="match status" value="1"/>
</dbReference>
<dbReference type="eggNOG" id="COG3404">
    <property type="taxonomic scope" value="Bacteria"/>
</dbReference>
<name>K8EBB2_9FIRM</name>
<accession>K8EBB2</accession>
<dbReference type="GO" id="GO:0016740">
    <property type="term" value="F:transferase activity"/>
    <property type="evidence" value="ECO:0007669"/>
    <property type="project" value="UniProtKB-KW"/>
</dbReference>
<gene>
    <name evidence="2" type="ORF">DESHY_60095</name>
</gene>
<feature type="domain" description="Cyclodeaminase/cyclohydrolase" evidence="1">
    <location>
        <begin position="8"/>
        <end position="188"/>
    </location>
</feature>
<dbReference type="AlphaFoldDB" id="K8EBB2"/>
<sequence length="211" mass="22413">MMNYLQWSVEELFARTASPAPEPGGGGVAAMTGCLAAGLLNMVAGITAGKEKYRAFAGEIQSLISDLQQCTDRLKLLAQRDMEAFHMFMAALAMPKGTPAEKTLREEHKQQAALLCADVPLQVAQTCLDCLKAAHRLADVAAKTAVSDVGVAAHLLAASLKGALLMVDDNLGYINDLARVKALITEKEQLLSAAEELCASTLARVKGRMAE</sequence>
<keyword evidence="2" id="KW-0808">Transferase</keyword>
<dbReference type="Pfam" id="PF04961">
    <property type="entry name" value="FTCD_C"/>
    <property type="match status" value="1"/>
</dbReference>
<dbReference type="InterPro" id="IPR007044">
    <property type="entry name" value="Cyclodeamin/CycHdrlase"/>
</dbReference>
<evidence type="ECO:0000313" key="2">
    <source>
        <dbReference type="EMBL" id="CCO08923.1"/>
    </source>
</evidence>
<evidence type="ECO:0000259" key="1">
    <source>
        <dbReference type="Pfam" id="PF04961"/>
    </source>
</evidence>
<dbReference type="STRING" id="1121428.DESHY_60095"/>
<dbReference type="RefSeq" id="WP_008412616.1">
    <property type="nucleotide sequence ID" value="NZ_CAOS01000013.1"/>
</dbReference>
<organism evidence="2 3">
    <name type="scientific">Desulforamulus hydrothermalis Lam5 = DSM 18033</name>
    <dbReference type="NCBI Taxonomy" id="1121428"/>
    <lineage>
        <taxon>Bacteria</taxon>
        <taxon>Bacillati</taxon>
        <taxon>Bacillota</taxon>
        <taxon>Clostridia</taxon>
        <taxon>Eubacteriales</taxon>
        <taxon>Peptococcaceae</taxon>
        <taxon>Desulforamulus</taxon>
    </lineage>
</organism>
<comment type="caution">
    <text evidence="2">The sequence shown here is derived from an EMBL/GenBank/DDBJ whole genome shotgun (WGS) entry which is preliminary data.</text>
</comment>
<dbReference type="EMBL" id="CAOS01000013">
    <property type="protein sequence ID" value="CCO08923.1"/>
    <property type="molecule type" value="Genomic_DNA"/>
</dbReference>
<keyword evidence="3" id="KW-1185">Reference proteome</keyword>
<dbReference type="Gene3D" id="1.20.120.680">
    <property type="entry name" value="Formiminotetrahydrofolate cyclodeaminase monomer, up-and-down helical bundle"/>
    <property type="match status" value="1"/>
</dbReference>
<dbReference type="Proteomes" id="UP000009315">
    <property type="component" value="Unassembled WGS sequence"/>
</dbReference>
<dbReference type="InterPro" id="IPR036178">
    <property type="entry name" value="Formintransfe-cycloase-like_sf"/>
</dbReference>
<proteinExistence type="predicted"/>
<evidence type="ECO:0000313" key="3">
    <source>
        <dbReference type="Proteomes" id="UP000009315"/>
    </source>
</evidence>
<protein>
    <submittedName>
        <fullName evidence="2">Formiminotransferase-cyclodeaminase</fullName>
    </submittedName>
</protein>
<reference evidence="2 3" key="1">
    <citation type="journal article" date="2013" name="Genome Announc.">
        <title>Genome Sequence of the Sulfate-Reducing Bacterium Desulfotomaculum hydrothermale Lam5(T).</title>
        <authorList>
            <person name="Amin O."/>
            <person name="Fardeau M.L."/>
            <person name="Valette O."/>
            <person name="Hirschler-Rea A."/>
            <person name="Barbe V."/>
            <person name="Medigue C."/>
            <person name="Vacherie B."/>
            <person name="Ollivier B."/>
            <person name="Bertin P.N."/>
            <person name="Dolla A."/>
        </authorList>
    </citation>
    <scope>NUCLEOTIDE SEQUENCE [LARGE SCALE GENOMIC DNA]</scope>
    <source>
        <strain evidence="3">Lam5 / DSM 18033</strain>
    </source>
</reference>